<name>A0ABU5IX09_9BACI</name>
<dbReference type="Pfam" id="PF01551">
    <property type="entry name" value="Peptidase_M23"/>
    <property type="match status" value="1"/>
</dbReference>
<dbReference type="InterPro" id="IPR011055">
    <property type="entry name" value="Dup_hybrid_motif"/>
</dbReference>
<dbReference type="PROSITE" id="PS51109">
    <property type="entry name" value="G5"/>
    <property type="match status" value="1"/>
</dbReference>
<dbReference type="InterPro" id="IPR016047">
    <property type="entry name" value="M23ase_b-sheet_dom"/>
</dbReference>
<dbReference type="EMBL" id="JAXOFX010000004">
    <property type="protein sequence ID" value="MDZ5471675.1"/>
    <property type="molecule type" value="Genomic_DNA"/>
</dbReference>
<dbReference type="Pfam" id="PF01476">
    <property type="entry name" value="LysM"/>
    <property type="match status" value="1"/>
</dbReference>
<dbReference type="PANTHER" id="PTHR21666:SF270">
    <property type="entry name" value="MUREIN HYDROLASE ACTIVATOR ENVC"/>
    <property type="match status" value="1"/>
</dbReference>
<dbReference type="CDD" id="cd00118">
    <property type="entry name" value="LysM"/>
    <property type="match status" value="1"/>
</dbReference>
<dbReference type="SUPFAM" id="SSF51261">
    <property type="entry name" value="Duplicated hybrid motif"/>
    <property type="match status" value="1"/>
</dbReference>
<dbReference type="Gene3D" id="2.20.230.10">
    <property type="entry name" value="Resuscitation-promoting factor rpfb"/>
    <property type="match status" value="1"/>
</dbReference>
<organism evidence="4 5">
    <name type="scientific">Robertmurraya mangrovi</name>
    <dbReference type="NCBI Taxonomy" id="3098077"/>
    <lineage>
        <taxon>Bacteria</taxon>
        <taxon>Bacillati</taxon>
        <taxon>Bacillota</taxon>
        <taxon>Bacilli</taxon>
        <taxon>Bacillales</taxon>
        <taxon>Bacillaceae</taxon>
        <taxon>Robertmurraya</taxon>
    </lineage>
</organism>
<evidence type="ECO:0000259" key="3">
    <source>
        <dbReference type="PROSITE" id="PS51782"/>
    </source>
</evidence>
<keyword evidence="5" id="KW-1185">Reference proteome</keyword>
<feature type="domain" description="G5" evidence="2">
    <location>
        <begin position="282"/>
        <end position="362"/>
    </location>
</feature>
<dbReference type="CDD" id="cd12797">
    <property type="entry name" value="M23_peptidase"/>
    <property type="match status" value="1"/>
</dbReference>
<dbReference type="GO" id="GO:0016787">
    <property type="term" value="F:hydrolase activity"/>
    <property type="evidence" value="ECO:0007669"/>
    <property type="project" value="UniProtKB-KW"/>
</dbReference>
<accession>A0ABU5IX09</accession>
<gene>
    <name evidence="4" type="ORF">SM124_07945</name>
</gene>
<proteinExistence type="predicted"/>
<dbReference type="PROSITE" id="PS51782">
    <property type="entry name" value="LYSM"/>
    <property type="match status" value="1"/>
</dbReference>
<dbReference type="EC" id="3.4.24.-" evidence="4"/>
<keyword evidence="1" id="KW-0732">Signal</keyword>
<dbReference type="SMART" id="SM00257">
    <property type="entry name" value="LysM"/>
    <property type="match status" value="1"/>
</dbReference>
<sequence length="490" mass="54071">MRILENSLSKLTDIASNSFKSSMKKLAVSALAFSTLTFGTTASAAEISDITTIYYVYMDKEYIGTVSDKNVIESVVNEKLTETQDSFKGLKVDLASDLTYIPEQVLGTSPKTGDIEVIQKIENDLSVETEATALVLDGKPVAYLKDAESVNKVIEAMKLKFVKKSQLKALEARKANVNTNTSKSKKKSSHIIDVRFSKEVSSIGEKVSPEKILETEETIKLLTKGTLEEKKYHVKEGDVLGKIANDHNMSIEELLSINPGLKEDSLLKIDQEINVTFLKPLVQVVVEKEVLRKEKMEYKKEIIEDSSMPKGETKVKQKGKKGLREVTYSITEKNGEKVKEEEVHEEVLKKPVKHIIIKGTKVIPSRGDGSFAWPTVGGYVSSHLGYRWGKMHKGIDIARPGNLTIKAADNGVVVSAGWDGGYGNKIVIDHNNGFRTVYAHLSSISVNVGQTVEKGSQIGVMGSTGDSTGTHLHFEIYKNGSLKNPMNYLR</sequence>
<dbReference type="SMART" id="SM01208">
    <property type="entry name" value="G5"/>
    <property type="match status" value="1"/>
</dbReference>
<comment type="caution">
    <text evidence="4">The sequence shown here is derived from an EMBL/GenBank/DDBJ whole genome shotgun (WGS) entry which is preliminary data.</text>
</comment>
<dbReference type="InterPro" id="IPR050570">
    <property type="entry name" value="Cell_wall_metabolism_enzyme"/>
</dbReference>
<protein>
    <submittedName>
        <fullName evidence="4">M23 family metallopeptidase</fullName>
        <ecNumber evidence="4">3.4.24.-</ecNumber>
    </submittedName>
</protein>
<evidence type="ECO:0000313" key="5">
    <source>
        <dbReference type="Proteomes" id="UP001290455"/>
    </source>
</evidence>
<reference evidence="4 5" key="1">
    <citation type="submission" date="2023-11" db="EMBL/GenBank/DDBJ databases">
        <title>Bacillus jintuensis, isolated from a mudflat on the Beibu Gulf coast.</title>
        <authorList>
            <person name="Li M."/>
        </authorList>
    </citation>
    <scope>NUCLEOTIDE SEQUENCE [LARGE SCALE GENOMIC DNA]</scope>
    <source>
        <strain evidence="4 5">31A1R</strain>
    </source>
</reference>
<evidence type="ECO:0000313" key="4">
    <source>
        <dbReference type="EMBL" id="MDZ5471675.1"/>
    </source>
</evidence>
<dbReference type="PANTHER" id="PTHR21666">
    <property type="entry name" value="PEPTIDASE-RELATED"/>
    <property type="match status" value="1"/>
</dbReference>
<dbReference type="SUPFAM" id="SSF54106">
    <property type="entry name" value="LysM domain"/>
    <property type="match status" value="1"/>
</dbReference>
<dbReference type="InterPro" id="IPR018392">
    <property type="entry name" value="LysM"/>
</dbReference>
<dbReference type="RefSeq" id="WP_322445980.1">
    <property type="nucleotide sequence ID" value="NZ_JAXOFX010000004.1"/>
</dbReference>
<dbReference type="Pfam" id="PF07501">
    <property type="entry name" value="G5"/>
    <property type="match status" value="1"/>
</dbReference>
<dbReference type="InterPro" id="IPR036779">
    <property type="entry name" value="LysM_dom_sf"/>
</dbReference>
<dbReference type="Gene3D" id="3.10.350.10">
    <property type="entry name" value="LysM domain"/>
    <property type="match status" value="1"/>
</dbReference>
<evidence type="ECO:0000256" key="1">
    <source>
        <dbReference type="ARBA" id="ARBA00022729"/>
    </source>
</evidence>
<dbReference type="Proteomes" id="UP001290455">
    <property type="component" value="Unassembled WGS sequence"/>
</dbReference>
<keyword evidence="4" id="KW-0378">Hydrolase</keyword>
<feature type="domain" description="LysM" evidence="3">
    <location>
        <begin position="230"/>
        <end position="275"/>
    </location>
</feature>
<dbReference type="Gene3D" id="2.70.70.10">
    <property type="entry name" value="Glucose Permease (Domain IIA)"/>
    <property type="match status" value="1"/>
</dbReference>
<evidence type="ECO:0000259" key="2">
    <source>
        <dbReference type="PROSITE" id="PS51109"/>
    </source>
</evidence>
<dbReference type="InterPro" id="IPR011098">
    <property type="entry name" value="G5_dom"/>
</dbReference>